<sequence>MRTALLAVAAILLALLSACGGGTPAALSHEDVQKSVQQFYDEMSTLDQSAKSSLDDFNEALASYSGGTLTADELEKAIKKFQDTASDLSDQANDAEIPSGLPDNVEKLLAEAKDSFQKAYEIKKEASESAVSPDVTAEQFDQMNKNADIVMLYGISKLNQAREATGLMDTKKSE</sequence>
<dbReference type="AlphaFoldDB" id="A0A089HU35"/>
<accession>A0A089HU35</accession>
<dbReference type="PROSITE" id="PS51257">
    <property type="entry name" value="PROKAR_LIPOPROTEIN"/>
    <property type="match status" value="1"/>
</dbReference>
<dbReference type="OrthoDB" id="2605017at2"/>
<dbReference type="KEGG" id="pdu:PDUR_19560"/>
<dbReference type="Proteomes" id="UP000029409">
    <property type="component" value="Chromosome"/>
</dbReference>
<evidence type="ECO:0000313" key="2">
    <source>
        <dbReference type="EMBL" id="AIQ13858.1"/>
    </source>
</evidence>
<organism evidence="2 3">
    <name type="scientific">Paenibacillus durus</name>
    <name type="common">Paenibacillus azotofixans</name>
    <dbReference type="NCBI Taxonomy" id="44251"/>
    <lineage>
        <taxon>Bacteria</taxon>
        <taxon>Bacillati</taxon>
        <taxon>Bacillota</taxon>
        <taxon>Bacilli</taxon>
        <taxon>Bacillales</taxon>
        <taxon>Paenibacillaceae</taxon>
        <taxon>Paenibacillus</taxon>
    </lineage>
</organism>
<feature type="signal peptide" evidence="1">
    <location>
        <begin position="1"/>
        <end position="20"/>
    </location>
</feature>
<evidence type="ECO:0008006" key="4">
    <source>
        <dbReference type="Google" id="ProtNLM"/>
    </source>
</evidence>
<gene>
    <name evidence="2" type="ORF">PDUR_19560</name>
</gene>
<name>A0A089HU35_PAEDU</name>
<dbReference type="EMBL" id="CP009288">
    <property type="protein sequence ID" value="AIQ13858.1"/>
    <property type="molecule type" value="Genomic_DNA"/>
</dbReference>
<dbReference type="RefSeq" id="WP_042207655.1">
    <property type="nucleotide sequence ID" value="NZ_CP009288.1"/>
</dbReference>
<dbReference type="eggNOG" id="ENOG50305N5">
    <property type="taxonomic scope" value="Bacteria"/>
</dbReference>
<keyword evidence="3" id="KW-1185">Reference proteome</keyword>
<dbReference type="STRING" id="44251.PDUR_19560"/>
<protein>
    <recommendedName>
        <fullName evidence="4">Inhibitor of growth protein N-terminal histone-binding domain-containing protein</fullName>
    </recommendedName>
</protein>
<keyword evidence="1" id="KW-0732">Signal</keyword>
<evidence type="ECO:0000313" key="3">
    <source>
        <dbReference type="Proteomes" id="UP000029409"/>
    </source>
</evidence>
<feature type="chain" id="PRO_5039134719" description="Inhibitor of growth protein N-terminal histone-binding domain-containing protein" evidence="1">
    <location>
        <begin position="21"/>
        <end position="174"/>
    </location>
</feature>
<evidence type="ECO:0000256" key="1">
    <source>
        <dbReference type="SAM" id="SignalP"/>
    </source>
</evidence>
<proteinExistence type="predicted"/>
<reference evidence="2 3" key="1">
    <citation type="submission" date="2014-08" db="EMBL/GenBank/DDBJ databases">
        <title>Comparative genomics of the Paenibacillus odorifer group.</title>
        <authorList>
            <person name="den Bakker H.C."/>
            <person name="Tsai Y.-C."/>
            <person name="Martin N."/>
            <person name="Korlach J."/>
            <person name="Wiedmann M."/>
        </authorList>
    </citation>
    <scope>NUCLEOTIDE SEQUENCE [LARGE SCALE GENOMIC DNA]</scope>
    <source>
        <strain evidence="2 3">DSM 1735</strain>
    </source>
</reference>